<keyword evidence="3 6" id="KW-1133">Transmembrane helix</keyword>
<evidence type="ECO:0000256" key="6">
    <source>
        <dbReference type="SAM" id="Phobius"/>
    </source>
</evidence>
<feature type="transmembrane region" description="Helical" evidence="6">
    <location>
        <begin position="241"/>
        <end position="262"/>
    </location>
</feature>
<comment type="subcellular location">
    <subcellularLocation>
        <location evidence="1">Membrane</location>
        <topology evidence="1">Multi-pass membrane protein</topology>
    </subcellularLocation>
</comment>
<dbReference type="PANTHER" id="PTHR22950:SF681">
    <property type="entry name" value="SH2 DOMAIN-CONTAINING PROTEIN"/>
    <property type="match status" value="1"/>
</dbReference>
<dbReference type="GO" id="GO:0015179">
    <property type="term" value="F:L-amino acid transmembrane transporter activity"/>
    <property type="evidence" value="ECO:0007669"/>
    <property type="project" value="TreeGrafter"/>
</dbReference>
<feature type="transmembrane region" description="Helical" evidence="6">
    <location>
        <begin position="418"/>
        <end position="438"/>
    </location>
</feature>
<feature type="transmembrane region" description="Helical" evidence="6">
    <location>
        <begin position="321"/>
        <end position="348"/>
    </location>
</feature>
<dbReference type="InterPro" id="IPR013057">
    <property type="entry name" value="AA_transpt_TM"/>
</dbReference>
<feature type="region of interest" description="Disordered" evidence="5">
    <location>
        <begin position="1"/>
        <end position="26"/>
    </location>
</feature>
<dbReference type="EMBL" id="HBHQ01019467">
    <property type="protein sequence ID" value="CAD9821221.1"/>
    <property type="molecule type" value="Transcribed_RNA"/>
</dbReference>
<feature type="domain" description="Amino acid transporter transmembrane" evidence="7">
    <location>
        <begin position="42"/>
        <end position="476"/>
    </location>
</feature>
<reference evidence="8" key="1">
    <citation type="submission" date="2021-01" db="EMBL/GenBank/DDBJ databases">
        <authorList>
            <person name="Corre E."/>
            <person name="Pelletier E."/>
            <person name="Niang G."/>
            <person name="Scheremetjew M."/>
            <person name="Finn R."/>
            <person name="Kale V."/>
            <person name="Holt S."/>
            <person name="Cochrane G."/>
            <person name="Meng A."/>
            <person name="Brown T."/>
            <person name="Cohen L."/>
        </authorList>
    </citation>
    <scope>NUCLEOTIDE SEQUENCE</scope>
    <source>
        <strain evidence="8">CCMP2084</strain>
    </source>
</reference>
<feature type="transmembrane region" description="Helical" evidence="6">
    <location>
        <begin position="208"/>
        <end position="229"/>
    </location>
</feature>
<organism evidence="8">
    <name type="scientific">Attheya septentrionalis</name>
    <dbReference type="NCBI Taxonomy" id="420275"/>
    <lineage>
        <taxon>Eukaryota</taxon>
        <taxon>Sar</taxon>
        <taxon>Stramenopiles</taxon>
        <taxon>Ochrophyta</taxon>
        <taxon>Bacillariophyta</taxon>
        <taxon>Coscinodiscophyceae</taxon>
        <taxon>Chaetocerotophycidae</taxon>
        <taxon>Chaetocerotales</taxon>
        <taxon>Attheyaceae</taxon>
        <taxon>Attheya</taxon>
    </lineage>
</organism>
<name>A0A7S2UJ24_9STRA</name>
<feature type="compositionally biased region" description="Acidic residues" evidence="5">
    <location>
        <begin position="12"/>
        <end position="21"/>
    </location>
</feature>
<evidence type="ECO:0000256" key="4">
    <source>
        <dbReference type="ARBA" id="ARBA00023136"/>
    </source>
</evidence>
<feature type="transmembrane region" description="Helical" evidence="6">
    <location>
        <begin position="274"/>
        <end position="301"/>
    </location>
</feature>
<gene>
    <name evidence="8" type="ORF">ASEP1449_LOCUS13055</name>
</gene>
<protein>
    <recommendedName>
        <fullName evidence="7">Amino acid transporter transmembrane domain-containing protein</fullName>
    </recommendedName>
</protein>
<dbReference type="GO" id="GO:0016020">
    <property type="term" value="C:membrane"/>
    <property type="evidence" value="ECO:0007669"/>
    <property type="project" value="UniProtKB-SubCell"/>
</dbReference>
<evidence type="ECO:0000256" key="5">
    <source>
        <dbReference type="SAM" id="MobiDB-lite"/>
    </source>
</evidence>
<evidence type="ECO:0000256" key="2">
    <source>
        <dbReference type="ARBA" id="ARBA00022692"/>
    </source>
</evidence>
<evidence type="ECO:0000256" key="1">
    <source>
        <dbReference type="ARBA" id="ARBA00004141"/>
    </source>
</evidence>
<dbReference type="PANTHER" id="PTHR22950">
    <property type="entry name" value="AMINO ACID TRANSPORTER"/>
    <property type="match status" value="1"/>
</dbReference>
<feature type="transmembrane region" description="Helical" evidence="6">
    <location>
        <begin position="458"/>
        <end position="480"/>
    </location>
</feature>
<feature type="transmembrane region" description="Helical" evidence="6">
    <location>
        <begin position="137"/>
        <end position="159"/>
    </location>
</feature>
<feature type="transmembrane region" description="Helical" evidence="6">
    <location>
        <begin position="179"/>
        <end position="196"/>
    </location>
</feature>
<dbReference type="Pfam" id="PF01490">
    <property type="entry name" value="Aa_trans"/>
    <property type="match status" value="1"/>
</dbReference>
<feature type="transmembrane region" description="Helical" evidence="6">
    <location>
        <begin position="72"/>
        <end position="93"/>
    </location>
</feature>
<sequence>MNVSTEIRCSDSEEDAYEDESNGPFPLNRLDSECRDERGIPHKTTEMQTFFHLLKGYIGPGCLSLPWAFSQLGITVGFLSTIGLSFLTSYNCLSVVRVFREQIGEGQATNDRTRDSSRKEITYADVGAMAYGVKFRIFVTFSILTQQLAICTIFFSFIGENLISILHKLSGHDGLLDKKIVAITLSLPTVLALSCIPDLRALAPVSKVGLVMLLASFVMLGTAVAENWGEHVSPQVELSKVPIAMCAIMYSFEGVCLVMPVEQSMKHPKKFNRTFILAMVTTCIVYSSVGVTCVMAFGSISNGSITAFLMNNSDQYVGVDWVILSNALVTLSVLFTYPLQLFPCIGLVAKIVQTRSLSDDSGGVNTDFIPLDTDEMANERDEEPTTEDLQDLDGPMLRAGLVIFTYIVAITIPNVQELISFAGAFAGSATALIIPPLIDLKFVLQSNRKTSLAAIKCYLLLIIGLVFGIIGTSASIVDIYKVWFLGYA</sequence>
<evidence type="ECO:0000256" key="3">
    <source>
        <dbReference type="ARBA" id="ARBA00022989"/>
    </source>
</evidence>
<accession>A0A7S2UJ24</accession>
<keyword evidence="2 6" id="KW-0812">Transmembrane</keyword>
<dbReference type="AlphaFoldDB" id="A0A7S2UJ24"/>
<proteinExistence type="predicted"/>
<evidence type="ECO:0000313" key="8">
    <source>
        <dbReference type="EMBL" id="CAD9821221.1"/>
    </source>
</evidence>
<feature type="transmembrane region" description="Helical" evidence="6">
    <location>
        <begin position="396"/>
        <end position="412"/>
    </location>
</feature>
<evidence type="ECO:0000259" key="7">
    <source>
        <dbReference type="Pfam" id="PF01490"/>
    </source>
</evidence>
<keyword evidence="4 6" id="KW-0472">Membrane</keyword>